<dbReference type="InterPro" id="IPR024317">
    <property type="entry name" value="Dynein_heavy_chain_D4_dom"/>
</dbReference>
<dbReference type="EMBL" id="KI913120">
    <property type="protein sequence ID" value="ETV83659.1"/>
    <property type="molecule type" value="Genomic_DNA"/>
</dbReference>
<dbReference type="Gene3D" id="1.20.920.20">
    <property type="match status" value="1"/>
</dbReference>
<dbReference type="InterPro" id="IPR035699">
    <property type="entry name" value="AAA_6"/>
</dbReference>
<dbReference type="GO" id="GO:0030286">
    <property type="term" value="C:dynein complex"/>
    <property type="evidence" value="ECO:0007669"/>
    <property type="project" value="UniProtKB-KW"/>
</dbReference>
<dbReference type="InterPro" id="IPR003593">
    <property type="entry name" value="AAA+_ATPase"/>
</dbReference>
<keyword evidence="10" id="KW-0206">Cytoskeleton</keyword>
<dbReference type="STRING" id="112090.W4GXC8"/>
<dbReference type="GO" id="GO:0008569">
    <property type="term" value="F:minus-end-directed microtubule motor activity"/>
    <property type="evidence" value="ECO:0007669"/>
    <property type="project" value="InterPro"/>
</dbReference>
<dbReference type="Pfam" id="PF22597">
    <property type="entry name" value="DYN_lid"/>
    <property type="match status" value="1"/>
</dbReference>
<dbReference type="Gene3D" id="1.10.472.130">
    <property type="match status" value="1"/>
</dbReference>
<dbReference type="Gene3D" id="3.40.50.300">
    <property type="entry name" value="P-loop containing nucleotide triphosphate hydrolases"/>
    <property type="match status" value="6"/>
</dbReference>
<dbReference type="InterPro" id="IPR035706">
    <property type="entry name" value="AAA_9"/>
</dbReference>
<dbReference type="GO" id="GO:0005930">
    <property type="term" value="C:axoneme"/>
    <property type="evidence" value="ECO:0007669"/>
    <property type="project" value="UniProtKB-SubCell"/>
</dbReference>
<dbReference type="GO" id="GO:0005874">
    <property type="term" value="C:microtubule"/>
    <property type="evidence" value="ECO:0007669"/>
    <property type="project" value="UniProtKB-KW"/>
</dbReference>
<dbReference type="Pfam" id="PF12780">
    <property type="entry name" value="AAA_8"/>
    <property type="match status" value="1"/>
</dbReference>
<feature type="compositionally biased region" description="Basic and acidic residues" evidence="13">
    <location>
        <begin position="3816"/>
        <end position="3826"/>
    </location>
</feature>
<feature type="compositionally biased region" description="Polar residues" evidence="13">
    <location>
        <begin position="243"/>
        <end position="255"/>
    </location>
</feature>
<dbReference type="InterPro" id="IPR004273">
    <property type="entry name" value="Dynein_heavy_D6_P-loop"/>
</dbReference>
<dbReference type="InterPro" id="IPR042219">
    <property type="entry name" value="AAA_lid_11_sf"/>
</dbReference>
<feature type="domain" description="AAA+ ATPase" evidence="14">
    <location>
        <begin position="2846"/>
        <end position="3016"/>
    </location>
</feature>
<keyword evidence="5" id="KW-0067">ATP-binding</keyword>
<dbReference type="GO" id="GO:0005524">
    <property type="term" value="F:ATP binding"/>
    <property type="evidence" value="ECO:0007669"/>
    <property type="project" value="UniProtKB-KW"/>
</dbReference>
<dbReference type="PANTHER" id="PTHR45703">
    <property type="entry name" value="DYNEIN HEAVY CHAIN"/>
    <property type="match status" value="1"/>
</dbReference>
<keyword evidence="6" id="KW-0243">Dynein</keyword>
<evidence type="ECO:0000313" key="15">
    <source>
        <dbReference type="EMBL" id="ETV83659.1"/>
    </source>
</evidence>
<dbReference type="GO" id="GO:0051959">
    <property type="term" value="F:dynein light intermediate chain binding"/>
    <property type="evidence" value="ECO:0007669"/>
    <property type="project" value="InterPro"/>
</dbReference>
<dbReference type="Pfam" id="PF12775">
    <property type="entry name" value="AAA_7"/>
    <property type="match status" value="1"/>
</dbReference>
<feature type="compositionally biased region" description="Acidic residues" evidence="13">
    <location>
        <begin position="3832"/>
        <end position="3852"/>
    </location>
</feature>
<dbReference type="Gene3D" id="1.20.58.1120">
    <property type="match status" value="1"/>
</dbReference>
<evidence type="ECO:0000256" key="4">
    <source>
        <dbReference type="ARBA" id="ARBA00022741"/>
    </source>
</evidence>
<evidence type="ECO:0000256" key="6">
    <source>
        <dbReference type="ARBA" id="ARBA00023017"/>
    </source>
</evidence>
<dbReference type="VEuPathDB" id="FungiDB:H257_04338"/>
<keyword evidence="8" id="KW-0969">Cilium</keyword>
<dbReference type="Gene3D" id="1.20.1270.280">
    <property type="match status" value="1"/>
</dbReference>
<evidence type="ECO:0000256" key="5">
    <source>
        <dbReference type="ARBA" id="ARBA00022840"/>
    </source>
</evidence>
<protein>
    <recommendedName>
        <fullName evidence="14">AAA+ ATPase domain-containing protein</fullName>
    </recommendedName>
</protein>
<dbReference type="FunFam" id="1.10.287.2620:FF:000002">
    <property type="entry name" value="Dynein heavy chain 2, axonemal"/>
    <property type="match status" value="1"/>
</dbReference>
<dbReference type="InterPro" id="IPR054354">
    <property type="entry name" value="DYNC2H1-like_lid"/>
</dbReference>
<feature type="coiled-coil region" evidence="12">
    <location>
        <begin position="1005"/>
        <end position="1032"/>
    </location>
</feature>
<feature type="domain" description="AAA+ ATPase" evidence="14">
    <location>
        <begin position="1684"/>
        <end position="1821"/>
    </location>
</feature>
<dbReference type="Pfam" id="PF03028">
    <property type="entry name" value="Dynein_heavy"/>
    <property type="match status" value="1"/>
</dbReference>
<evidence type="ECO:0000256" key="3">
    <source>
        <dbReference type="ARBA" id="ARBA00022701"/>
    </source>
</evidence>
<evidence type="ECO:0000256" key="8">
    <source>
        <dbReference type="ARBA" id="ARBA00023069"/>
    </source>
</evidence>
<keyword evidence="4" id="KW-0547">Nucleotide-binding</keyword>
<sequence length="4668" mass="518883">MDRTVRLPMIRANVQAGDSNPILATPSKPAVSLSSSSRMMNRGGSGMAAATPRSLLHVSLPTADQLMHVWTFVCHWVIEKVEMDQPATIPGFGTVTVGAHSHNIRIPHFVANPIFAKKYGLFTDDSALAPMSHTLEFRDVALHCNIDEYAAKSCLEHIVENIGDRMRTQPQVELSLGVGVVSCKHRFLDGHMTQKQPVQMESEVRGAEPTPQKPAANPRSLMASSKTFSSYIVPTGHKGPSSLVPTKPSSPTTSLIDKDASPRKPRIAHNKDVRPTSPRLVLRQKFLSRSDELPTTVLATTEIMPWNLNPNQRDRMDTVKQLDAKYPPLLDPFCRTLGVEQVDVVNKLTSSERIGVNYSLSASHLVIRKNHHAAHGLIFIDDESSRVQEHFVTLRPPSPVHDKGAELPLVTTSGKPVYAADGVVLTLSRTRSLDGEKSARTSSQPPSLSPVEVVERYLHYLDKIIDDSDIVPMNPTWTEHIQALIARAVNKVQSRRKDVLLASMFAETLQCYTYSIKKAILDYLLLRHVTQVRLGIPGGVPLEFQAHDKWKWGQTHATLISVTPGWKERKTRAEGHVKQFLMLIDTHLMALHYMWGDFDDLLLVDVPTSTEMAQQLAPIDIRAFEKRQMAHAATVKRTLMDKWFAKAKRILTAAKNDEVLESALLNPKHYFDCIATLMSLQLRRLVVRSIDAYVAFFKAYALDKKEQSTQGLLLSLVLDQTKIRFDMALEDVQLSLMNILYNIPSCVTHIDRVETKFEPSIILGGSPFLWAVGLHEEEVVGAADAIRSILQDNMAHAQALRTKYSKYTVVAAGDLPLEHFIAQTHDIPSYTHEVQKFIQFACQIANEKDHTESSNGLDLFHIDCTQLNAGLLQKASHFIHQLFHAFSDTTLRLNRDIRQQFKLIAGRLARKPIDLHELVESEAYISKLRNHELLLLYDNVDNVKQRLQFLFKKCTVVQQCPAIVGLSVSSELLASISKTFTWKHQIEKILRDGDFSLQHERSRIETAFIAKRSRFQAELEELEAEVNSFQKKSDLRHATTYVVQLGKVRDAITQARNTINIIAEEEAKLGWVQTDFMQLDYICETLEPYEQLWRTARDFRESSVKWMRGNIFELDAKGTEKTVHGMTTTLTNATKQLASTSPAAVGAAETLKKQIFEFKDSIGIISVMGNTSLRDRHWTEIAETVGFIVDPTEHITLQRLLDLGVQDSVHKLLDISEAATNEADIERSLDTMSEEWLHMEYKFVVASDTFVLGESVVDDIHIKLDDHIVKTQTIRCSQYRKPFFGRAIAWERSLLKLRDITDLLWQTGNFWRKMEPLFSAADTVHAILDKASNEAKKFTIVDGHWRSIISAVVARPLCLAAIQIDKATERLRECLVLLDAILEGLTVCLEAKRALFSRFYFLSNAELIAALSVSPTALHTRPTSTSKAPITFLGRLFPGVGRVEMNGSREVTHVVSTFEEPMQLCQVVATDKVSTDAWLGRLELQLQTAVQVMVRNALNDYGKKDFRKWTSCWPEQMVLSVEHYMWGMHIEKIMQDPSVVGQSSDPMLQMDTANNPSSTPTTVQAKLEAYLANEIDGRMYELVAELSDASLVAASRINVLTNLITQMLHARDVTADLIEQRVTDSDGFAWQSQLRYAWNDGNLHLKLIKSSIPYGYEYVGNRAALVMLPNTLKCARVLFSAFSMARGTILKGSAGAGKTSLFRSLATSCAKLFVLFSCVVTSSVDELTRLLKGVASCGAWFCLDDVQNIVFHHVGVVMESIQKIQEANHVREASLVLQGVKLRLKRGGHIMATFQPSDAKPHLPIFFKGLFRPVVVVAPSLRHVAQVLFFVGGFSNPPRLGQLVEYTLTMAEGTIGGVDATSRLNLNCLRNVHTIVKRAKLILAQEHTGALRPEKVTLEELVVTHVMAEVLRSQIPESALFEFNGLIKDMLRHVSMDSLKTDVPLSMDAVKLAVAHKEFVCSPALETKLNQLHDALRNHSGVLLLGAPNCGKTALYQILGQVYKVLDERIHAFSRRTTPRDAADLSSAIQVIAPRSITLGQLYGSMASTTKTFQDGILTQFLRKLNGQGDASTATPPPHTAAARSWLVLDGDVDPFWADGFNTLLDDTAQLLVVTGEAIPLPPQARLIFESSDAGSASPSMVSRCAIVYVGQGVVTWRTLYAGWIERLPEYLEAIDDIKEALDATLDMIEPALEFVRIHFQPTMPQSDVARVNALLSLMDGAFRATHPKMSSMTAKQNYTIAQCIFLQSLVWGVGHTTVHDERVKFDTFLRSLAGEATSATPSAATSQAATTSRHLTVNSKKFNMFYPAFRSGELVYSYGLSAEWGLKWELWAEFYPNHFYTPPPLVHRISDLFIPTPNTACAAYFLDVLTQNRSPHNHVLLVGPRDSGKSAVVDVFRSQAAIRTKAMQELQMNSPPPPATPGSWENPAKVSLAPPPPSSLLFLTYKFNSWLMPSHLLDGFENHMERSRKNILSAPANKTYVLLLDDVGLPIPPKATPSDQSSTLECLRHLLDAQAIFEPKTDADCFVTGLSCVATLTLRPSLPHHINGRLGAKFTPVGMTSVLDADMTKVLTGITTWLAQSRNLAMDYTQMATGLVKATIRLYYTCADKFRTSPKCPHYLFGLTDLVHIVHLVSRDCPATTVSSDKSPIVRLWCHEATRHFHDRLVSAADSMAFFSFLRDICVGTFGVTMEALFPTTVSNSISVAGFFPNSKDIGQPSPAMTRRNSRANHGSIDKLNVTNLQGGPPPQQLPQQPHAAQPLSSHMYANFQRLCFTDVADRQHYVEVSDVMAFEGQVVDELAKLTDTPARPNGLHLDVDVSTTYAMEHVLRLHRLLTDYAPPTSAVCSDHVLLLGRPGTGKSSLARLAAAVLGVNVMYLNLQAPNLKTYAQWRAALNEVLIKVVSDNKPMVLIVKDALLDRPECLEDMSSFVNGNVVPEFLFQKDIEALGPSLRENAKDQSVFLENPLAVETFCIHRIQHLLKVVVVLTTATNPSGLQAALTQHDHLLRRCRVHYMDMWPDDTFMAIARRRLAASDLTDGQVTKYGGLCLHLHRVAQPMETRTCPITPSRVLAHIVAFARQWADHTLALETRKAKLSTALATIRYVEKLANKVSTTVSDLHPAIHHMHQVSKTINVGMHTDTQAILLTQRKVEAEELIRQDIESRLAVEQGRHDVTLKAATDAFVDARGALRAVTMNDIGDFILVTPLPMIVKHLYECLGRLLQVDPVEVSDERDENTRMMDYSIPTIALLQDPMTLTTFQAYGTEVASVLPDNVLGPLTPIYESPEFIPAVLGATHAVASVLCAWVRAMINYRQTIVLLEPQETHLDIERSSLKSCAARCDALHRTLREQTAAMEQTKSSREEAEAQVRDLASKLSDHSTAIEKAEVVLAAMGGFVKKWKLTYDDLMESTDRLAGDLLVSTGLLMYGSHLTAFGRRQLLLQWMKALRRLNQFTSDGLLLHSPHHAVSDLLVEPMHMQRWLAQGVPDDMVCRENAAFLSSGELVPLVIDPHRIAFNWIMSRDMSESKTPLVLWPTLDNVAAVEADMFHAAFELRPVVFPSIDHIVKSVTLPLLLARRHVALHGASKPNVLAIQDTLIEFPALSSLYLFTTDVNAASLPLFASLVHCIHVEMTPQVCVDLFRAEFVCNSSKHTAHHWKELRLSAVDFDFEAKRFEDQCLAVLATAKSEDTIFAESAKLFEWRAQHRDAVDRFDQVQNELADAKYLPFSMDVMVQRFCGVCLAFDDLRHLRPVYGVTVSYLVSLLTHVIDVVGRDNAVALVDKFTNTAYRVLHWSVYEPDRLLVDFLFALRLHRSSEMDNHPIPPRDDMLTQESCDNESDDEDGDKDDEDNEDDSAGGGADADLDAVAAASSAAWYWALSSAPEFRFFVQPTSHPTQFLSITCPSWIPATASWDAFTAFCFILTPQTRQDIIKSFKSELKFAWKEFVESPNTTRLSLPVDLSPLHRLCVVRVLRPDALGAELMHFAKATLSMSVLSTAFTWTVSDTAAISSCKHPLVIVASRDSDGIFGIRAAAAKTKADVVMASLQPSTADGALDKVLVTAAKTGQWVVLRNADANSQWIAAVDNVYKTMDVAAFHWDFRVWLCVHDPSMLPLTLTQIAVKRFQDCGSSFREQLLVTSSLVRRPTSSADSTAVDSDGLRLCFLHALLMGRQQYGALGWKGTFEIETSDFESLVHDHLDPLSHVYGVKVTSSWDLSMLGVVMQGYYDGSHRNDWAQIIPQWASKARQLGGTAGSLMQLLHRASIADFNAAPSLATTPSAAPKLSLTASKLPDMPFVDDSTWFGLSKAARDMPLVAKTSEFVAALQRSFHAHLQALPSLSTEPVMAIDDQAVTRSDVQHYNTFEKMLEAMQLGVEGTKCPILYEFPLHAVVHRELAGFRTIRHVLVTHLSQLQACLLDGILMSKELAEIHAAAQVNLTPLPWLRLARSTESNFTTFQLRLLRQMRYFESWVQVGPPPQHWLGAFLVPKHFLLAVQQQFSRGTGIALQAMGLKTSLYNDTARTDDIREYADHSTTNLPSVVVTGIDLVGVHWDGDGASPDKKLVTSAAGAPTSVRQPLTLRLSAFVVTEYESLFDDAASRPADEIPLPIFQSVVANHKGGGGAKQSIAAVTSLDSAWYERLPVEPEQVGVLFVPSAVSVAEALKRGAYFAIGE</sequence>
<dbReference type="GeneID" id="20806334"/>
<dbReference type="GO" id="GO:0007018">
    <property type="term" value="P:microtubule-based movement"/>
    <property type="evidence" value="ECO:0007669"/>
    <property type="project" value="InterPro"/>
</dbReference>
<dbReference type="Gene3D" id="1.20.140.100">
    <property type="entry name" value="Dynein heavy chain, N-terminal domain 2"/>
    <property type="match status" value="1"/>
</dbReference>
<keyword evidence="2" id="KW-0963">Cytoplasm</keyword>
<evidence type="ECO:0000256" key="12">
    <source>
        <dbReference type="SAM" id="Coils"/>
    </source>
</evidence>
<name>W4GXC8_APHAT</name>
<proteinExistence type="predicted"/>
<feature type="region of interest" description="Disordered" evidence="13">
    <location>
        <begin position="2736"/>
        <end position="2758"/>
    </location>
</feature>
<keyword evidence="11" id="KW-0966">Cell projection</keyword>
<evidence type="ECO:0000256" key="9">
    <source>
        <dbReference type="ARBA" id="ARBA00023175"/>
    </source>
</evidence>
<evidence type="ECO:0000256" key="10">
    <source>
        <dbReference type="ARBA" id="ARBA00023212"/>
    </source>
</evidence>
<comment type="subcellular location">
    <subcellularLocation>
        <location evidence="1">Cytoplasm</location>
        <location evidence="1">Cytoskeleton</location>
        <location evidence="1">Cilium axoneme</location>
    </subcellularLocation>
</comment>
<dbReference type="Pfam" id="PF12781">
    <property type="entry name" value="AAA_9"/>
    <property type="match status" value="1"/>
</dbReference>
<reference evidence="15" key="1">
    <citation type="submission" date="2013-12" db="EMBL/GenBank/DDBJ databases">
        <title>The Genome Sequence of Aphanomyces astaci APO3.</title>
        <authorList>
            <consortium name="The Broad Institute Genomics Platform"/>
            <person name="Russ C."/>
            <person name="Tyler B."/>
            <person name="van West P."/>
            <person name="Dieguez-Uribeondo J."/>
            <person name="Young S.K."/>
            <person name="Zeng Q."/>
            <person name="Gargeya S."/>
            <person name="Fitzgerald M."/>
            <person name="Abouelleil A."/>
            <person name="Alvarado L."/>
            <person name="Chapman S.B."/>
            <person name="Gainer-Dewar J."/>
            <person name="Goldberg J."/>
            <person name="Griggs A."/>
            <person name="Gujja S."/>
            <person name="Hansen M."/>
            <person name="Howarth C."/>
            <person name="Imamovic A."/>
            <person name="Ireland A."/>
            <person name="Larimer J."/>
            <person name="McCowan C."/>
            <person name="Murphy C."/>
            <person name="Pearson M."/>
            <person name="Poon T.W."/>
            <person name="Priest M."/>
            <person name="Roberts A."/>
            <person name="Saif S."/>
            <person name="Shea T."/>
            <person name="Sykes S."/>
            <person name="Wortman J."/>
            <person name="Nusbaum C."/>
            <person name="Birren B."/>
        </authorList>
    </citation>
    <scope>NUCLEOTIDE SEQUENCE [LARGE SCALE GENOMIC DNA]</scope>
    <source>
        <strain evidence="15">APO3</strain>
    </source>
</reference>
<keyword evidence="9" id="KW-0505">Motor protein</keyword>
<dbReference type="Pfam" id="PF17852">
    <property type="entry name" value="Dynein_AAA_lid"/>
    <property type="match status" value="1"/>
</dbReference>
<dbReference type="InterPro" id="IPR041228">
    <property type="entry name" value="Dynein_C"/>
</dbReference>
<evidence type="ECO:0000259" key="14">
    <source>
        <dbReference type="SMART" id="SM00382"/>
    </source>
</evidence>
<dbReference type="Gene3D" id="1.10.8.720">
    <property type="entry name" value="Region D6 of dynein motor"/>
    <property type="match status" value="1"/>
</dbReference>
<feature type="coiled-coil region" evidence="12">
    <location>
        <begin position="3347"/>
        <end position="3381"/>
    </location>
</feature>
<dbReference type="InterPro" id="IPR042222">
    <property type="entry name" value="Dynein_2_N"/>
</dbReference>
<dbReference type="OrthoDB" id="5593012at2759"/>
<dbReference type="InterPro" id="IPR013602">
    <property type="entry name" value="Dynein_heavy_linker"/>
</dbReference>
<dbReference type="Gene3D" id="1.20.920.30">
    <property type="match status" value="1"/>
</dbReference>
<evidence type="ECO:0000256" key="13">
    <source>
        <dbReference type="SAM" id="MobiDB-lite"/>
    </source>
</evidence>
<keyword evidence="7 12" id="KW-0175">Coiled coil</keyword>
<dbReference type="Pfam" id="PF08393">
    <property type="entry name" value="DHC_N2"/>
    <property type="match status" value="1"/>
</dbReference>
<dbReference type="Gene3D" id="1.10.287.2620">
    <property type="match status" value="1"/>
</dbReference>
<accession>W4GXC8</accession>
<dbReference type="SMART" id="SM00382">
    <property type="entry name" value="AAA"/>
    <property type="match status" value="2"/>
</dbReference>
<gene>
    <name evidence="15" type="ORF">H257_04338</name>
</gene>
<dbReference type="InterPro" id="IPR026983">
    <property type="entry name" value="DHC"/>
</dbReference>
<evidence type="ECO:0000256" key="7">
    <source>
        <dbReference type="ARBA" id="ARBA00023054"/>
    </source>
</evidence>
<dbReference type="InterPro" id="IPR041466">
    <property type="entry name" value="Dynein_AAA5_ext"/>
</dbReference>
<dbReference type="GO" id="GO:0045505">
    <property type="term" value="F:dynein intermediate chain binding"/>
    <property type="evidence" value="ECO:0007669"/>
    <property type="project" value="InterPro"/>
</dbReference>
<dbReference type="Pfam" id="PF12774">
    <property type="entry name" value="AAA_6"/>
    <property type="match status" value="1"/>
</dbReference>
<dbReference type="RefSeq" id="XP_009827089.1">
    <property type="nucleotide sequence ID" value="XM_009828787.1"/>
</dbReference>
<feature type="region of interest" description="Disordered" evidence="13">
    <location>
        <begin position="3816"/>
        <end position="3858"/>
    </location>
</feature>
<feature type="region of interest" description="Disordered" evidence="13">
    <location>
        <begin position="234"/>
        <end position="275"/>
    </location>
</feature>
<evidence type="ECO:0000256" key="2">
    <source>
        <dbReference type="ARBA" id="ARBA00022490"/>
    </source>
</evidence>
<dbReference type="Pfam" id="PF18199">
    <property type="entry name" value="Dynein_C"/>
    <property type="match status" value="1"/>
</dbReference>
<dbReference type="InterPro" id="IPR042228">
    <property type="entry name" value="Dynein_linker_3"/>
</dbReference>
<dbReference type="Gene3D" id="3.20.180.20">
    <property type="entry name" value="Dynein heavy chain, N-terminal domain 2"/>
    <property type="match status" value="1"/>
</dbReference>
<dbReference type="PANTHER" id="PTHR45703:SF36">
    <property type="entry name" value="DYNEIN HEAVY CHAIN, CYTOPLASMIC"/>
    <property type="match status" value="1"/>
</dbReference>
<keyword evidence="3" id="KW-0493">Microtubule</keyword>
<feature type="region of interest" description="Disordered" evidence="13">
    <location>
        <begin position="193"/>
        <end position="221"/>
    </location>
</feature>
<dbReference type="SUPFAM" id="SSF52540">
    <property type="entry name" value="P-loop containing nucleoside triphosphate hydrolases"/>
    <property type="match status" value="3"/>
</dbReference>
<organism evidence="15">
    <name type="scientific">Aphanomyces astaci</name>
    <name type="common">Crayfish plague agent</name>
    <dbReference type="NCBI Taxonomy" id="112090"/>
    <lineage>
        <taxon>Eukaryota</taxon>
        <taxon>Sar</taxon>
        <taxon>Stramenopiles</taxon>
        <taxon>Oomycota</taxon>
        <taxon>Saprolegniomycetes</taxon>
        <taxon>Saprolegniales</taxon>
        <taxon>Verrucalvaceae</taxon>
        <taxon>Aphanomyces</taxon>
    </lineage>
</organism>
<evidence type="ECO:0000256" key="1">
    <source>
        <dbReference type="ARBA" id="ARBA00004430"/>
    </source>
</evidence>
<dbReference type="InterPro" id="IPR027417">
    <property type="entry name" value="P-loop_NTPase"/>
</dbReference>
<evidence type="ECO:0000256" key="11">
    <source>
        <dbReference type="ARBA" id="ARBA00023273"/>
    </source>
</evidence>